<feature type="transmembrane region" description="Helical" evidence="6">
    <location>
        <begin position="82"/>
        <end position="103"/>
    </location>
</feature>
<dbReference type="GO" id="GO:0055088">
    <property type="term" value="P:lipid homeostasis"/>
    <property type="evidence" value="ECO:0007669"/>
    <property type="project" value="TreeGrafter"/>
</dbReference>
<dbReference type="PANTHER" id="PTHR13439:SF0">
    <property type="entry name" value="TOPOISOMERASE I DAMAGE AFFECTED PROTEIN 4"/>
    <property type="match status" value="1"/>
</dbReference>
<keyword evidence="2 5" id="KW-0812">Transmembrane</keyword>
<gene>
    <name evidence="8" type="ORF">B0T14DRAFT_559175</name>
</gene>
<keyword evidence="9" id="KW-1185">Reference proteome</keyword>
<protein>
    <submittedName>
        <fullName evidence="8">TLC domain-containing protein</fullName>
    </submittedName>
</protein>
<proteinExistence type="predicted"/>
<dbReference type="GO" id="GO:0016020">
    <property type="term" value="C:membrane"/>
    <property type="evidence" value="ECO:0007669"/>
    <property type="project" value="UniProtKB-SubCell"/>
</dbReference>
<evidence type="ECO:0000313" key="9">
    <source>
        <dbReference type="Proteomes" id="UP001175000"/>
    </source>
</evidence>
<evidence type="ECO:0000256" key="2">
    <source>
        <dbReference type="ARBA" id="ARBA00022692"/>
    </source>
</evidence>
<organism evidence="8 9">
    <name type="scientific">Immersiella caudata</name>
    <dbReference type="NCBI Taxonomy" id="314043"/>
    <lineage>
        <taxon>Eukaryota</taxon>
        <taxon>Fungi</taxon>
        <taxon>Dikarya</taxon>
        <taxon>Ascomycota</taxon>
        <taxon>Pezizomycotina</taxon>
        <taxon>Sordariomycetes</taxon>
        <taxon>Sordariomycetidae</taxon>
        <taxon>Sordariales</taxon>
        <taxon>Lasiosphaeriaceae</taxon>
        <taxon>Immersiella</taxon>
    </lineage>
</organism>
<evidence type="ECO:0000259" key="7">
    <source>
        <dbReference type="PROSITE" id="PS50922"/>
    </source>
</evidence>
<dbReference type="SMART" id="SM00724">
    <property type="entry name" value="TLC"/>
    <property type="match status" value="1"/>
</dbReference>
<dbReference type="Pfam" id="PF03798">
    <property type="entry name" value="TRAM_LAG1_CLN8"/>
    <property type="match status" value="1"/>
</dbReference>
<feature type="transmembrane region" description="Helical" evidence="6">
    <location>
        <begin position="123"/>
        <end position="139"/>
    </location>
</feature>
<keyword evidence="4 5" id="KW-0472">Membrane</keyword>
<dbReference type="Proteomes" id="UP001175000">
    <property type="component" value="Unassembled WGS sequence"/>
</dbReference>
<evidence type="ECO:0000256" key="6">
    <source>
        <dbReference type="SAM" id="Phobius"/>
    </source>
</evidence>
<feature type="transmembrane region" description="Helical" evidence="6">
    <location>
        <begin position="39"/>
        <end position="61"/>
    </location>
</feature>
<evidence type="ECO:0000256" key="3">
    <source>
        <dbReference type="ARBA" id="ARBA00022989"/>
    </source>
</evidence>
<feature type="transmembrane region" description="Helical" evidence="6">
    <location>
        <begin position="206"/>
        <end position="230"/>
    </location>
</feature>
<name>A0AA39XCF1_9PEZI</name>
<dbReference type="AlphaFoldDB" id="A0AA39XCF1"/>
<dbReference type="PANTHER" id="PTHR13439">
    <property type="entry name" value="CT120 PROTEIN"/>
    <property type="match status" value="1"/>
</dbReference>
<dbReference type="GO" id="GO:0005783">
    <property type="term" value="C:endoplasmic reticulum"/>
    <property type="evidence" value="ECO:0007669"/>
    <property type="project" value="TreeGrafter"/>
</dbReference>
<feature type="transmembrane region" description="Helical" evidence="6">
    <location>
        <begin position="151"/>
        <end position="177"/>
    </location>
</feature>
<evidence type="ECO:0000256" key="4">
    <source>
        <dbReference type="ARBA" id="ARBA00023136"/>
    </source>
</evidence>
<accession>A0AA39XCF1</accession>
<keyword evidence="3 6" id="KW-1133">Transmembrane helix</keyword>
<evidence type="ECO:0000256" key="1">
    <source>
        <dbReference type="ARBA" id="ARBA00004141"/>
    </source>
</evidence>
<dbReference type="EMBL" id="JAULSU010000001">
    <property type="protein sequence ID" value="KAK0631368.1"/>
    <property type="molecule type" value="Genomic_DNA"/>
</dbReference>
<sequence length="274" mass="31031">MTQQPPTTNLTSILSSSSTITSLSLSLNLRTLPPHLPSILLSTLSFTLLHLLSTPLSHFLLPKTYPSFPPSSKTDWNLRVVSLIQSLILGPLSLYILTCQFFIWPPRGLIERVYGYYELETQMTDIALGYFLWHFAMMLKEYKKHGMQMVLHAMVGVGCMGGVYVPFTASMTAWFLVYEVTNVPHNVYRFLVRLGRGDSMLSVGNAVVWILLFFVFRIVWGTYATVAYMWSTWMVWRTPLTREGLGEVEFAVVERGYAGGVKLCVVLFDCEDDG</sequence>
<dbReference type="PROSITE" id="PS50922">
    <property type="entry name" value="TLC"/>
    <property type="match status" value="1"/>
</dbReference>
<comment type="caution">
    <text evidence="8">The sequence shown here is derived from an EMBL/GenBank/DDBJ whole genome shotgun (WGS) entry which is preliminary data.</text>
</comment>
<comment type="subcellular location">
    <subcellularLocation>
        <location evidence="1">Membrane</location>
        <topology evidence="1">Multi-pass membrane protein</topology>
    </subcellularLocation>
</comment>
<dbReference type="InterPro" id="IPR050846">
    <property type="entry name" value="TLCD"/>
</dbReference>
<evidence type="ECO:0000256" key="5">
    <source>
        <dbReference type="PROSITE-ProRule" id="PRU00205"/>
    </source>
</evidence>
<evidence type="ECO:0000313" key="8">
    <source>
        <dbReference type="EMBL" id="KAK0631368.1"/>
    </source>
</evidence>
<feature type="domain" description="TLC" evidence="7">
    <location>
        <begin position="71"/>
        <end position="249"/>
    </location>
</feature>
<dbReference type="InterPro" id="IPR006634">
    <property type="entry name" value="TLC-dom"/>
</dbReference>
<reference evidence="8" key="1">
    <citation type="submission" date="2023-06" db="EMBL/GenBank/DDBJ databases">
        <title>Genome-scale phylogeny and comparative genomics of the fungal order Sordariales.</title>
        <authorList>
            <consortium name="Lawrence Berkeley National Laboratory"/>
            <person name="Hensen N."/>
            <person name="Bonometti L."/>
            <person name="Westerberg I."/>
            <person name="Brannstrom I.O."/>
            <person name="Guillou S."/>
            <person name="Cros-Aarteil S."/>
            <person name="Calhoun S."/>
            <person name="Haridas S."/>
            <person name="Kuo A."/>
            <person name="Mondo S."/>
            <person name="Pangilinan J."/>
            <person name="Riley R."/>
            <person name="Labutti K."/>
            <person name="Andreopoulos B."/>
            <person name="Lipzen A."/>
            <person name="Chen C."/>
            <person name="Yanf M."/>
            <person name="Daum C."/>
            <person name="Ng V."/>
            <person name="Clum A."/>
            <person name="Steindorff A."/>
            <person name="Ohm R."/>
            <person name="Martin F."/>
            <person name="Silar P."/>
            <person name="Natvig D."/>
            <person name="Lalanne C."/>
            <person name="Gautier V."/>
            <person name="Ament-Velasquez S.L."/>
            <person name="Kruys A."/>
            <person name="Hutchinson M.I."/>
            <person name="Powell A.J."/>
            <person name="Barry K."/>
            <person name="Miller A.N."/>
            <person name="Grigoriev I.V."/>
            <person name="Debuchy R."/>
            <person name="Gladieux P."/>
            <person name="Thoren M.H."/>
            <person name="Johannesson H."/>
        </authorList>
    </citation>
    <scope>NUCLEOTIDE SEQUENCE</scope>
    <source>
        <strain evidence="8">CBS 606.72</strain>
    </source>
</reference>